<name>A0A7R7HW45_9ACTN</name>
<keyword evidence="2" id="KW-0472">Membrane</keyword>
<keyword evidence="4" id="KW-1185">Reference proteome</keyword>
<dbReference type="AlphaFoldDB" id="A0A7R7HW45"/>
<organism evidence="3 4">
    <name type="scientific">Actinocatenispora thailandica</name>
    <dbReference type="NCBI Taxonomy" id="227318"/>
    <lineage>
        <taxon>Bacteria</taxon>
        <taxon>Bacillati</taxon>
        <taxon>Actinomycetota</taxon>
        <taxon>Actinomycetes</taxon>
        <taxon>Micromonosporales</taxon>
        <taxon>Micromonosporaceae</taxon>
        <taxon>Actinocatenispora</taxon>
    </lineage>
</organism>
<feature type="compositionally biased region" description="Basic residues" evidence="1">
    <location>
        <begin position="402"/>
        <end position="424"/>
    </location>
</feature>
<evidence type="ECO:0000256" key="2">
    <source>
        <dbReference type="SAM" id="Phobius"/>
    </source>
</evidence>
<sequence>MAGPGRPTDGATGPGTIGDPAGRGAAAGAATDSPGAGTATDSPGAGTATDSPGAGTATGSRKAGTERSPRPGESGADDPLDPPPWIRPTWTADADRPHAHHGPRRGEPAPEAAGSPQADRDEPAGPAGGMPPWTDAGGDPPWPGGTSWTASSGPDPDATPPPGSPRFGAPMADRAGPAGTGTGTGTDGPRTDAPQADEDDLLPPAGAPRRGQLTVARLQPANVRQLVRAAPPQPAGKPPGAATAAGVLCGILAVPMLATTGALFATGSHPALAGSTFVAAILSVVGGIRLIQRGSPLLPLLCAAFSVLGGVLLVSGAVGTGVLISVLGTVWLLFTVLALIMVVLLRRRRVRRWLTARGREWQRGRPTPRRWRWRRRVHLPERLRRRPKLRLVSRLRPAQRAGRTRRPAKVKRVGRHVRGGRRPGARSGPVGFVGRDSPDRPPPD</sequence>
<feature type="transmembrane region" description="Helical" evidence="2">
    <location>
        <begin position="324"/>
        <end position="345"/>
    </location>
</feature>
<reference evidence="3 4" key="1">
    <citation type="submission" date="2020-08" db="EMBL/GenBank/DDBJ databases">
        <title>Whole genome shotgun sequence of Actinocatenispora thailandica NBRC 105041.</title>
        <authorList>
            <person name="Komaki H."/>
            <person name="Tamura T."/>
        </authorList>
    </citation>
    <scope>NUCLEOTIDE SEQUENCE [LARGE SCALE GENOMIC DNA]</scope>
    <source>
        <strain evidence="3 4">NBRC 105041</strain>
    </source>
</reference>
<proteinExistence type="predicted"/>
<dbReference type="EMBL" id="AP023355">
    <property type="protein sequence ID" value="BCJ34702.1"/>
    <property type="molecule type" value="Genomic_DNA"/>
</dbReference>
<feature type="region of interest" description="Disordered" evidence="1">
    <location>
        <begin position="394"/>
        <end position="444"/>
    </location>
</feature>
<feature type="transmembrane region" description="Helical" evidence="2">
    <location>
        <begin position="241"/>
        <end position="265"/>
    </location>
</feature>
<protein>
    <submittedName>
        <fullName evidence="3">Uncharacterized protein</fullName>
    </submittedName>
</protein>
<keyword evidence="2" id="KW-0812">Transmembrane</keyword>
<accession>A0A7R7HW45</accession>
<feature type="region of interest" description="Disordered" evidence="1">
    <location>
        <begin position="1"/>
        <end position="208"/>
    </location>
</feature>
<evidence type="ECO:0000256" key="1">
    <source>
        <dbReference type="SAM" id="MobiDB-lite"/>
    </source>
</evidence>
<dbReference type="KEGG" id="atl:Athai_22050"/>
<gene>
    <name evidence="3" type="ORF">Athai_22050</name>
</gene>
<feature type="transmembrane region" description="Helical" evidence="2">
    <location>
        <begin position="298"/>
        <end position="318"/>
    </location>
</feature>
<evidence type="ECO:0000313" key="3">
    <source>
        <dbReference type="EMBL" id="BCJ34702.1"/>
    </source>
</evidence>
<dbReference type="Proteomes" id="UP000611640">
    <property type="component" value="Chromosome"/>
</dbReference>
<feature type="transmembrane region" description="Helical" evidence="2">
    <location>
        <begin position="271"/>
        <end position="291"/>
    </location>
</feature>
<feature type="compositionally biased region" description="Low complexity" evidence="1">
    <location>
        <begin position="18"/>
        <end position="41"/>
    </location>
</feature>
<evidence type="ECO:0000313" key="4">
    <source>
        <dbReference type="Proteomes" id="UP000611640"/>
    </source>
</evidence>
<keyword evidence="2" id="KW-1133">Transmembrane helix</keyword>